<gene>
    <name evidence="1" type="ORF">RclHR1_06600005</name>
</gene>
<dbReference type="EMBL" id="BEXD01004049">
    <property type="protein sequence ID" value="GBC06071.1"/>
    <property type="molecule type" value="Genomic_DNA"/>
</dbReference>
<proteinExistence type="predicted"/>
<evidence type="ECO:0000313" key="2">
    <source>
        <dbReference type="Proteomes" id="UP000247702"/>
    </source>
</evidence>
<reference evidence="1 2" key="1">
    <citation type="submission" date="2017-11" db="EMBL/GenBank/DDBJ databases">
        <title>The genome of Rhizophagus clarus HR1 reveals common genetic basis of auxotrophy among arbuscular mycorrhizal fungi.</title>
        <authorList>
            <person name="Kobayashi Y."/>
        </authorList>
    </citation>
    <scope>NUCLEOTIDE SEQUENCE [LARGE SCALE GENOMIC DNA]</scope>
    <source>
        <strain evidence="1 2">HR1</strain>
    </source>
</reference>
<keyword evidence="2" id="KW-1185">Reference proteome</keyword>
<protein>
    <submittedName>
        <fullName evidence="1">Uncharacterized protein</fullName>
    </submittedName>
</protein>
<dbReference type="AlphaFoldDB" id="A0A2Z6RUX9"/>
<dbReference type="Proteomes" id="UP000247702">
    <property type="component" value="Unassembled WGS sequence"/>
</dbReference>
<organism evidence="1 2">
    <name type="scientific">Rhizophagus clarus</name>
    <dbReference type="NCBI Taxonomy" id="94130"/>
    <lineage>
        <taxon>Eukaryota</taxon>
        <taxon>Fungi</taxon>
        <taxon>Fungi incertae sedis</taxon>
        <taxon>Mucoromycota</taxon>
        <taxon>Glomeromycotina</taxon>
        <taxon>Glomeromycetes</taxon>
        <taxon>Glomerales</taxon>
        <taxon>Glomeraceae</taxon>
        <taxon>Rhizophagus</taxon>
    </lineage>
</organism>
<name>A0A2Z6RUX9_9GLOM</name>
<sequence>MGCLYLYLRTKSKLITQSTAALWGSVADWDLYFINEVRGSPLDEAHKTLASELEILLNHFTKDNREWRKAKAIKKQLKVCLISVVSRLRKPYPADSID</sequence>
<evidence type="ECO:0000313" key="1">
    <source>
        <dbReference type="EMBL" id="GBC06071.1"/>
    </source>
</evidence>
<accession>A0A2Z6RUX9</accession>
<comment type="caution">
    <text evidence="1">The sequence shown here is derived from an EMBL/GenBank/DDBJ whole genome shotgun (WGS) entry which is preliminary data.</text>
</comment>